<dbReference type="Pfam" id="PF02630">
    <property type="entry name" value="SCO1-SenC"/>
    <property type="match status" value="1"/>
</dbReference>
<feature type="binding site" evidence="3">
    <location>
        <position position="88"/>
    </location>
    <ligand>
        <name>Cu cation</name>
        <dbReference type="ChEBI" id="CHEBI:23378"/>
    </ligand>
</feature>
<dbReference type="AlphaFoldDB" id="A0A7W6BSU0"/>
<dbReference type="EMBL" id="JACIDO010000001">
    <property type="protein sequence ID" value="MBB3934378.1"/>
    <property type="molecule type" value="Genomic_DNA"/>
</dbReference>
<feature type="binding site" evidence="3">
    <location>
        <position position="84"/>
    </location>
    <ligand>
        <name>Cu cation</name>
        <dbReference type="ChEBI" id="CHEBI:23378"/>
    </ligand>
</feature>
<comment type="caution">
    <text evidence="6">The sequence shown here is derived from an EMBL/GenBank/DDBJ whole genome shotgun (WGS) entry which is preliminary data.</text>
</comment>
<evidence type="ECO:0000256" key="1">
    <source>
        <dbReference type="ARBA" id="ARBA00010996"/>
    </source>
</evidence>
<protein>
    <submittedName>
        <fullName evidence="6">Protein SCO1/2</fullName>
    </submittedName>
</protein>
<feature type="disulfide bond" description="Redox-active" evidence="4">
    <location>
        <begin position="84"/>
        <end position="88"/>
    </location>
</feature>
<evidence type="ECO:0000313" key="6">
    <source>
        <dbReference type="EMBL" id="MBB3934378.1"/>
    </source>
</evidence>
<dbReference type="SUPFAM" id="SSF52833">
    <property type="entry name" value="Thioredoxin-like"/>
    <property type="match status" value="1"/>
</dbReference>
<keyword evidence="3" id="KW-0479">Metal-binding</keyword>
<organism evidence="6 7">
    <name type="scientific">Aureimonas phyllosphaerae</name>
    <dbReference type="NCBI Taxonomy" id="1166078"/>
    <lineage>
        <taxon>Bacteria</taxon>
        <taxon>Pseudomonadati</taxon>
        <taxon>Pseudomonadota</taxon>
        <taxon>Alphaproteobacteria</taxon>
        <taxon>Hyphomicrobiales</taxon>
        <taxon>Aurantimonadaceae</taxon>
        <taxon>Aureimonas</taxon>
    </lineage>
</organism>
<proteinExistence type="inferred from homology"/>
<feature type="binding site" evidence="3">
    <location>
        <position position="171"/>
    </location>
    <ligand>
        <name>Cu cation</name>
        <dbReference type="ChEBI" id="CHEBI:23378"/>
    </ligand>
</feature>
<accession>A0A7W6BSU0</accession>
<comment type="similarity">
    <text evidence="1">Belongs to the SCO1/2 family.</text>
</comment>
<dbReference type="RefSeq" id="WP_090958418.1">
    <property type="nucleotide sequence ID" value="NZ_FOOA01000001.1"/>
</dbReference>
<keyword evidence="5" id="KW-0812">Transmembrane</keyword>
<keyword evidence="5" id="KW-1133">Transmembrane helix</keyword>
<dbReference type="PANTHER" id="PTHR12151:SF25">
    <property type="entry name" value="LINALOOL DEHYDRATASE_ISOMERASE DOMAIN-CONTAINING PROTEIN"/>
    <property type="match status" value="1"/>
</dbReference>
<dbReference type="GO" id="GO:0046872">
    <property type="term" value="F:metal ion binding"/>
    <property type="evidence" value="ECO:0007669"/>
    <property type="project" value="UniProtKB-KW"/>
</dbReference>
<evidence type="ECO:0000256" key="5">
    <source>
        <dbReference type="SAM" id="Phobius"/>
    </source>
</evidence>
<dbReference type="InterPro" id="IPR003782">
    <property type="entry name" value="SCO1/SenC"/>
</dbReference>
<keyword evidence="4" id="KW-1015">Disulfide bond</keyword>
<dbReference type="CDD" id="cd02968">
    <property type="entry name" value="SCO"/>
    <property type="match status" value="1"/>
</dbReference>
<dbReference type="Gene3D" id="3.40.30.10">
    <property type="entry name" value="Glutaredoxin"/>
    <property type="match status" value="1"/>
</dbReference>
<sequence length="207" mass="22471">MTDPTPGPSRRRLPVLRYALWFLVAAVLALLVLVWAFGRAEMQEVSDAAPFGTSFSLVDQNGAPVTEAALRSRPTALFFGFTHCPDVCPTTLYELSGYQKALKEKGKDLGIVFVTVDPERDTPEILKTYVGALSPDITAVTGKPEDVAAMLKGYGAYSKKVPQGDDYTMDHTASVILLDRAGRFVGTIAYGENPDTARGKLERLVTL</sequence>
<dbReference type="Proteomes" id="UP000531216">
    <property type="component" value="Unassembled WGS sequence"/>
</dbReference>
<evidence type="ECO:0000256" key="3">
    <source>
        <dbReference type="PIRSR" id="PIRSR603782-1"/>
    </source>
</evidence>
<keyword evidence="7" id="KW-1185">Reference proteome</keyword>
<keyword evidence="5" id="KW-0472">Membrane</keyword>
<gene>
    <name evidence="6" type="ORF">GGR05_000489</name>
</gene>
<evidence type="ECO:0000313" key="7">
    <source>
        <dbReference type="Proteomes" id="UP000531216"/>
    </source>
</evidence>
<reference evidence="6 7" key="1">
    <citation type="submission" date="2020-08" db="EMBL/GenBank/DDBJ databases">
        <title>Genomic Encyclopedia of Type Strains, Phase IV (KMG-IV): sequencing the most valuable type-strain genomes for metagenomic binning, comparative biology and taxonomic classification.</title>
        <authorList>
            <person name="Goeker M."/>
        </authorList>
    </citation>
    <scope>NUCLEOTIDE SEQUENCE [LARGE SCALE GENOMIC DNA]</scope>
    <source>
        <strain evidence="6 7">DSM 25024</strain>
    </source>
</reference>
<evidence type="ECO:0000256" key="4">
    <source>
        <dbReference type="PIRSR" id="PIRSR603782-2"/>
    </source>
</evidence>
<dbReference type="FunFam" id="3.40.30.10:FF:000013">
    <property type="entry name" value="Blast:Protein SCO1 homolog, mitochondrial"/>
    <property type="match status" value="1"/>
</dbReference>
<dbReference type="InterPro" id="IPR036249">
    <property type="entry name" value="Thioredoxin-like_sf"/>
</dbReference>
<dbReference type="OrthoDB" id="9790194at2"/>
<dbReference type="PANTHER" id="PTHR12151">
    <property type="entry name" value="ELECTRON TRANSPORT PROTIN SCO1/SENC FAMILY MEMBER"/>
    <property type="match status" value="1"/>
</dbReference>
<evidence type="ECO:0000256" key="2">
    <source>
        <dbReference type="ARBA" id="ARBA00023008"/>
    </source>
</evidence>
<keyword evidence="2 3" id="KW-0186">Copper</keyword>
<feature type="transmembrane region" description="Helical" evidence="5">
    <location>
        <begin position="18"/>
        <end position="37"/>
    </location>
</feature>
<name>A0A7W6BSU0_9HYPH</name>